<comment type="subcellular location">
    <subcellularLocation>
        <location evidence="1 10">Cytoplasm</location>
    </subcellularLocation>
</comment>
<protein>
    <recommendedName>
        <fullName evidence="10">Tyrosine recombinase XerC</fullName>
    </recommendedName>
</protein>
<dbReference type="InterPro" id="IPR013762">
    <property type="entry name" value="Integrase-like_cat_sf"/>
</dbReference>
<keyword evidence="3 10" id="KW-0963">Cytoplasm</keyword>
<dbReference type="InterPro" id="IPR011010">
    <property type="entry name" value="DNA_brk_join_enz"/>
</dbReference>
<dbReference type="InterPro" id="IPR011932">
    <property type="entry name" value="Recomb_XerD"/>
</dbReference>
<keyword evidence="7 10" id="KW-0238">DNA-binding</keyword>
<sequence>MNPWIPHFRAFEAYLTLTRGYSPHTLKAYRSDLEKLPAYLELRGWQPGVRGVERMHLDSFVQQLAELGLAPRSQARLVSALKTFFAFLLDEQVIDTDPTELLRAPKLGRKFPEVLTYEEIRALLGAIDLSTDHGLRDRALLEVLYACGLRVSEATGLRLSDLYLDEEFIRVTGKGNKERIVPIGGGAIRHVEIYLEYVRKVLPRIVDENIVFLNRRGGALSRVSVFTAVKKYAVAAEIDKKVSPHTFRHSFATHLIEGGADLRAVQEMLGHESILTTEIYTHLDTDFLRETILSFHPANQG</sequence>
<evidence type="ECO:0000256" key="1">
    <source>
        <dbReference type="ARBA" id="ARBA00004496"/>
    </source>
</evidence>
<evidence type="ECO:0000256" key="7">
    <source>
        <dbReference type="ARBA" id="ARBA00023125"/>
    </source>
</evidence>
<dbReference type="InterPro" id="IPR004107">
    <property type="entry name" value="Integrase_SAM-like_N"/>
</dbReference>
<feature type="active site" evidence="10">
    <location>
        <position position="271"/>
    </location>
</feature>
<dbReference type="NCBIfam" id="NF001399">
    <property type="entry name" value="PRK00283.1"/>
    <property type="match status" value="1"/>
</dbReference>
<dbReference type="InterPro" id="IPR044068">
    <property type="entry name" value="CB"/>
</dbReference>
<dbReference type="NCBIfam" id="NF040815">
    <property type="entry name" value="recomb_XerA_Arch"/>
    <property type="match status" value="1"/>
</dbReference>
<evidence type="ECO:0000256" key="10">
    <source>
        <dbReference type="HAMAP-Rule" id="MF_01808"/>
    </source>
</evidence>
<comment type="similarity">
    <text evidence="2">Belongs to the 'phage' integrase family. XerD subfamily.</text>
</comment>
<dbReference type="Proteomes" id="UP000837803">
    <property type="component" value="Unassembled WGS sequence"/>
</dbReference>
<feature type="active site" evidence="10">
    <location>
        <position position="174"/>
    </location>
</feature>
<proteinExistence type="inferred from homology"/>
<dbReference type="Gene3D" id="1.10.150.130">
    <property type="match status" value="1"/>
</dbReference>
<feature type="active site" evidence="10">
    <location>
        <position position="150"/>
    </location>
</feature>
<dbReference type="EMBL" id="CAKLPZ010000005">
    <property type="protein sequence ID" value="CAH1002370.1"/>
    <property type="molecule type" value="Genomic_DNA"/>
</dbReference>
<dbReference type="NCBIfam" id="TIGR02225">
    <property type="entry name" value="recomb_XerD"/>
    <property type="match status" value="1"/>
</dbReference>
<evidence type="ECO:0000256" key="2">
    <source>
        <dbReference type="ARBA" id="ARBA00010450"/>
    </source>
</evidence>
<evidence type="ECO:0000256" key="3">
    <source>
        <dbReference type="ARBA" id="ARBA00022490"/>
    </source>
</evidence>
<evidence type="ECO:0000256" key="6">
    <source>
        <dbReference type="ARBA" id="ARBA00022908"/>
    </source>
</evidence>
<keyword evidence="8 10" id="KW-0233">DNA recombination</keyword>
<dbReference type="PANTHER" id="PTHR30349:SF81">
    <property type="entry name" value="TYROSINE RECOMBINASE XERC"/>
    <property type="match status" value="1"/>
</dbReference>
<dbReference type="PROSITE" id="PS51900">
    <property type="entry name" value="CB"/>
    <property type="match status" value="1"/>
</dbReference>
<gene>
    <name evidence="13" type="primary">xerD_2</name>
    <name evidence="10" type="synonym">xerC</name>
    <name evidence="13" type="ORF">LEM8419_03277</name>
</gene>
<dbReference type="HAMAP" id="MF_01808">
    <property type="entry name" value="Recomb_XerC_XerD"/>
    <property type="match status" value="1"/>
</dbReference>
<feature type="domain" description="Core-binding (CB)" evidence="12">
    <location>
        <begin position="2"/>
        <end position="89"/>
    </location>
</feature>
<dbReference type="InterPro" id="IPR023009">
    <property type="entry name" value="Tyrosine_recombinase_XerC/XerD"/>
</dbReference>
<keyword evidence="14" id="KW-1185">Reference proteome</keyword>
<feature type="active site" evidence="10">
    <location>
        <position position="245"/>
    </location>
</feature>
<dbReference type="CDD" id="cd00798">
    <property type="entry name" value="INT_XerDC_C"/>
    <property type="match status" value="1"/>
</dbReference>
<name>A0ABM9B4U0_9BACT</name>
<comment type="caution">
    <text evidence="13">The sequence shown here is derived from an EMBL/GenBank/DDBJ whole genome shotgun (WGS) entry which is preliminary data.</text>
</comment>
<keyword evidence="9 10" id="KW-0131">Cell cycle</keyword>
<dbReference type="SUPFAM" id="SSF56349">
    <property type="entry name" value="DNA breaking-rejoining enzymes"/>
    <property type="match status" value="1"/>
</dbReference>
<comment type="function">
    <text evidence="10">Site-specific tyrosine recombinase, which acts by catalyzing the cutting and rejoining of the recombining DNA molecules. The XerC-XerD complex is essential to convert dimers of the bacterial chromosome into monomers to permit their segregation at cell division. It also contributes to the segregational stability of plasmids.</text>
</comment>
<dbReference type="Gene3D" id="1.10.443.10">
    <property type="entry name" value="Intergrase catalytic core"/>
    <property type="match status" value="1"/>
</dbReference>
<organism evidence="13 14">
    <name type="scientific">Neolewinella maritima</name>
    <dbReference type="NCBI Taxonomy" id="1383882"/>
    <lineage>
        <taxon>Bacteria</taxon>
        <taxon>Pseudomonadati</taxon>
        <taxon>Bacteroidota</taxon>
        <taxon>Saprospiria</taxon>
        <taxon>Saprospirales</taxon>
        <taxon>Lewinellaceae</taxon>
        <taxon>Neolewinella</taxon>
    </lineage>
</organism>
<evidence type="ECO:0000256" key="5">
    <source>
        <dbReference type="ARBA" id="ARBA00022829"/>
    </source>
</evidence>
<dbReference type="RefSeq" id="WP_238752233.1">
    <property type="nucleotide sequence ID" value="NZ_CAKLPZ010000005.1"/>
</dbReference>
<accession>A0ABM9B4U0</accession>
<dbReference type="InterPro" id="IPR050090">
    <property type="entry name" value="Tyrosine_recombinase_XerCD"/>
</dbReference>
<dbReference type="InterPro" id="IPR010998">
    <property type="entry name" value="Integrase_recombinase_N"/>
</dbReference>
<reference evidence="13" key="1">
    <citation type="submission" date="2021-12" db="EMBL/GenBank/DDBJ databases">
        <authorList>
            <person name="Rodrigo-Torres L."/>
            <person name="Arahal R. D."/>
            <person name="Lucena T."/>
        </authorList>
    </citation>
    <scope>NUCLEOTIDE SEQUENCE</scope>
    <source>
        <strain evidence="13">CECT 8419</strain>
    </source>
</reference>
<feature type="active site" evidence="10">
    <location>
        <position position="248"/>
    </location>
</feature>
<feature type="active site" description="O-(3'-phospho-DNA)-tyrosine intermediate" evidence="10">
    <location>
        <position position="280"/>
    </location>
</feature>
<feature type="domain" description="Tyr recombinase" evidence="11">
    <location>
        <begin position="110"/>
        <end position="293"/>
    </location>
</feature>
<keyword evidence="4 10" id="KW-0132">Cell division</keyword>
<dbReference type="Pfam" id="PF00589">
    <property type="entry name" value="Phage_integrase"/>
    <property type="match status" value="1"/>
</dbReference>
<evidence type="ECO:0000256" key="8">
    <source>
        <dbReference type="ARBA" id="ARBA00023172"/>
    </source>
</evidence>
<comment type="similarity">
    <text evidence="10">Belongs to the 'phage' integrase family. XerC subfamily.</text>
</comment>
<dbReference type="PANTHER" id="PTHR30349">
    <property type="entry name" value="PHAGE INTEGRASE-RELATED"/>
    <property type="match status" value="1"/>
</dbReference>
<evidence type="ECO:0000256" key="4">
    <source>
        <dbReference type="ARBA" id="ARBA00022618"/>
    </source>
</evidence>
<comment type="subunit">
    <text evidence="10">Forms a cyclic heterotetrameric complex composed of two molecules of XerC and two molecules of XerD.</text>
</comment>
<dbReference type="Pfam" id="PF02899">
    <property type="entry name" value="Phage_int_SAM_1"/>
    <property type="match status" value="1"/>
</dbReference>
<evidence type="ECO:0000259" key="12">
    <source>
        <dbReference type="PROSITE" id="PS51900"/>
    </source>
</evidence>
<evidence type="ECO:0000259" key="11">
    <source>
        <dbReference type="PROSITE" id="PS51898"/>
    </source>
</evidence>
<dbReference type="PROSITE" id="PS51898">
    <property type="entry name" value="TYR_RECOMBINASE"/>
    <property type="match status" value="1"/>
</dbReference>
<evidence type="ECO:0000256" key="9">
    <source>
        <dbReference type="ARBA" id="ARBA00023306"/>
    </source>
</evidence>
<keyword evidence="6 10" id="KW-0229">DNA integration</keyword>
<evidence type="ECO:0000313" key="13">
    <source>
        <dbReference type="EMBL" id="CAH1002370.1"/>
    </source>
</evidence>
<evidence type="ECO:0000313" key="14">
    <source>
        <dbReference type="Proteomes" id="UP000837803"/>
    </source>
</evidence>
<keyword evidence="5 10" id="KW-0159">Chromosome partition</keyword>
<dbReference type="InterPro" id="IPR002104">
    <property type="entry name" value="Integrase_catalytic"/>
</dbReference>